<keyword evidence="2" id="KW-1185">Reference proteome</keyword>
<reference evidence="1" key="1">
    <citation type="journal article" date="2021" name="Nat. Commun.">
        <title>Genetic determinants of endophytism in the Arabidopsis root mycobiome.</title>
        <authorList>
            <person name="Mesny F."/>
            <person name="Miyauchi S."/>
            <person name="Thiergart T."/>
            <person name="Pickel B."/>
            <person name="Atanasova L."/>
            <person name="Karlsson M."/>
            <person name="Huettel B."/>
            <person name="Barry K.W."/>
            <person name="Haridas S."/>
            <person name="Chen C."/>
            <person name="Bauer D."/>
            <person name="Andreopoulos W."/>
            <person name="Pangilinan J."/>
            <person name="LaButti K."/>
            <person name="Riley R."/>
            <person name="Lipzen A."/>
            <person name="Clum A."/>
            <person name="Drula E."/>
            <person name="Henrissat B."/>
            <person name="Kohler A."/>
            <person name="Grigoriev I.V."/>
            <person name="Martin F.M."/>
            <person name="Hacquard S."/>
        </authorList>
    </citation>
    <scope>NUCLEOTIDE SEQUENCE</scope>
    <source>
        <strain evidence="1">MPI-CAGE-AT-0016</strain>
    </source>
</reference>
<organism evidence="1 2">
    <name type="scientific">Plectosphaerella cucumerina</name>
    <dbReference type="NCBI Taxonomy" id="40658"/>
    <lineage>
        <taxon>Eukaryota</taxon>
        <taxon>Fungi</taxon>
        <taxon>Dikarya</taxon>
        <taxon>Ascomycota</taxon>
        <taxon>Pezizomycotina</taxon>
        <taxon>Sordariomycetes</taxon>
        <taxon>Hypocreomycetidae</taxon>
        <taxon>Glomerellales</taxon>
        <taxon>Plectosphaerellaceae</taxon>
        <taxon>Plectosphaerella</taxon>
    </lineage>
</organism>
<evidence type="ECO:0000313" key="2">
    <source>
        <dbReference type="Proteomes" id="UP000813385"/>
    </source>
</evidence>
<evidence type="ECO:0000313" key="1">
    <source>
        <dbReference type="EMBL" id="KAH7358997.1"/>
    </source>
</evidence>
<name>A0A8K0TE98_9PEZI</name>
<proteinExistence type="predicted"/>
<comment type="caution">
    <text evidence="1">The sequence shown here is derived from an EMBL/GenBank/DDBJ whole genome shotgun (WGS) entry which is preliminary data.</text>
</comment>
<sequence length="643" mass="72474">MSESDSDWDLWPSPPNSWCVQQARCRACQFGLVNGELIYFALPPAAKEVSCAFEYRESAHEERYIDPNRKLEVHVHDQRFRKTTICNVQTSFCLHSHCRPLLLFNLTPTFFAATNHGYTPSNADERQRRQRLQVAQAKTLCESSLGPALPPELWHMVAAHMTQEYAIVAAQERARAFPKMRDHDLDLRQPVYASYVKFEGNVYLGDLHNDALDTVAGTRTVRLLPGALGPTEMDLYIAQDYLGIRHAVFIPPEKREAWCRNQALVPGAWWRRVSLGGTCGNVQVHIKSDGLKIREIQDDTHPTRGDHLSHMLWRAPLPSPPHLLHLETLAAPVIYLFHRRMTFFECNHPDAVGYLIACTGGGVYDIAVDKRGDKTVPTLLEGTHLYQWPAWMYMPLDEGEYVTHISRQAAPPTSYRDARMNLMFTTNKGRNTVFGGHHTAVSEQVFAVPHSESRVYFNCWDNPDSIQPIKYMALESKTQPHPSPPLEAPKLPTPLGTPDLSRLQQDWEYTACSLNGVSKILPCTDRTDSQAHAPVIGMLVSYTNGHRECIGQFRPDWTVEPISLLGEETLFLQHIQKAPGLSSIIGVRVRAPCAADGVGWTPVPVAGVLEWWFALRYSILFLDGRRIKVPEDAAESEFMSGSP</sequence>
<accession>A0A8K0TE98</accession>
<dbReference type="OrthoDB" id="4845137at2759"/>
<dbReference type="AlphaFoldDB" id="A0A8K0TE98"/>
<dbReference type="Proteomes" id="UP000813385">
    <property type="component" value="Unassembled WGS sequence"/>
</dbReference>
<dbReference type="EMBL" id="JAGPXD010000004">
    <property type="protein sequence ID" value="KAH7358997.1"/>
    <property type="molecule type" value="Genomic_DNA"/>
</dbReference>
<gene>
    <name evidence="1" type="ORF">B0T11DRAFT_341190</name>
</gene>
<protein>
    <submittedName>
        <fullName evidence="1">Uncharacterized protein</fullName>
    </submittedName>
</protein>